<reference evidence="1 2" key="1">
    <citation type="journal article" date="2009" name="PLoS Genet.">
        <title>Alliance of proteomics and genomics to unravel the specificities of Sahara bacterium Deinococcus deserti.</title>
        <authorList>
            <person name="de Groot A."/>
            <person name="Dulermo R."/>
            <person name="Ortet P."/>
            <person name="Blanchard L."/>
            <person name="Guerin P."/>
            <person name="Fernandez B."/>
            <person name="Vacherie B."/>
            <person name="Dossat C."/>
            <person name="Jolivet E."/>
            <person name="Siguier P."/>
            <person name="Chandler M."/>
            <person name="Barakat M."/>
            <person name="Dedieu A."/>
            <person name="Barbe V."/>
            <person name="Heulin T."/>
            <person name="Sommer S."/>
            <person name="Achouak W."/>
            <person name="Armengaud J."/>
        </authorList>
    </citation>
    <scope>NUCLEOTIDE SEQUENCE [LARGE SCALE GENOMIC DNA]</scope>
    <source>
        <strain evidence="2">DSM 17065 / CIP 109153 / LMG 22923 / VCD115</strain>
    </source>
</reference>
<sequence length="90" mass="9956">MPILVVTTSKGGRHTYRGSQEVLQEYVDTYQIFSSSGGPNILEFNNSDPNQPSDQISMNIITSMVIHPDDLQSVPEPITDAMVDNAMDKK</sequence>
<dbReference type="AlphaFoldDB" id="X5HLE9"/>
<organism evidence="1 2">
    <name type="scientific">Deinococcus deserti (strain DSM 17065 / CIP 109153 / LMG 22923 / VCD115)</name>
    <dbReference type="NCBI Taxonomy" id="546414"/>
    <lineage>
        <taxon>Bacteria</taxon>
        <taxon>Thermotogati</taxon>
        <taxon>Deinococcota</taxon>
        <taxon>Deinococci</taxon>
        <taxon>Deinococcales</taxon>
        <taxon>Deinococcaceae</taxon>
        <taxon>Deinococcus</taxon>
    </lineage>
</organism>
<dbReference type="HOGENOM" id="CLU_2435920_0_0_0"/>
<gene>
    <name evidence="1" type="ordered locus">Deide_13059</name>
</gene>
<dbReference type="KEGG" id="ddr:Deide_13059"/>
<dbReference type="PaxDb" id="546414-Deide_13059"/>
<name>X5HLE9_DEIDV</name>
<evidence type="ECO:0000313" key="1">
    <source>
        <dbReference type="EMBL" id="AHX26511.1"/>
    </source>
</evidence>
<dbReference type="Proteomes" id="UP000002208">
    <property type="component" value="Chromosome"/>
</dbReference>
<protein>
    <submittedName>
        <fullName evidence="1">Uncharacterized protein</fullName>
    </submittedName>
</protein>
<proteinExistence type="predicted"/>
<keyword evidence="2" id="KW-1185">Reference proteome</keyword>
<evidence type="ECO:0000313" key="2">
    <source>
        <dbReference type="Proteomes" id="UP000002208"/>
    </source>
</evidence>
<dbReference type="EMBL" id="CP001114">
    <property type="protein sequence ID" value="AHX26511.1"/>
    <property type="molecule type" value="Genomic_DNA"/>
</dbReference>
<accession>X5HLE9</accession>